<dbReference type="EMBL" id="HG711763">
    <property type="protein sequence ID" value="CDJ49604.1"/>
    <property type="molecule type" value="Genomic_DNA"/>
</dbReference>
<evidence type="ECO:0000256" key="2">
    <source>
        <dbReference type="ARBA" id="ARBA00022723"/>
    </source>
</evidence>
<dbReference type="InterPro" id="IPR017941">
    <property type="entry name" value="Rieske_2Fe-2S"/>
</dbReference>
<evidence type="ECO:0000256" key="3">
    <source>
        <dbReference type="ARBA" id="ARBA00023004"/>
    </source>
</evidence>
<keyword evidence="4" id="KW-0411">Iron-sulfur</keyword>
<sequence length="248" mass="27186">MRVLGFILERRTGSPSLLQQAGNFLRQLQRPQQQQQQQLQQQQQQQQQPFFGHAATGRAGMWGGCHSVQQKRQLQQQQQQQQQQQRQQQQQQQRRAGSAAMASAAAAFCFAASNQRRQVKLGDVSDFPEGGVYEVAVNGGKDKVLVSHVGGAFYCTGSSCPHYGAPLVKGPVTEGIPTYPIEVKGQEVVASLPERMQDEGPRQPCCCSRPDTAFEDKTFVIVGGGPAGLAAAEELRALGFKGKKNKRH</sequence>
<dbReference type="SUPFAM" id="SSF50022">
    <property type="entry name" value="ISP domain"/>
    <property type="match status" value="1"/>
</dbReference>
<evidence type="ECO:0000256" key="5">
    <source>
        <dbReference type="SAM" id="MobiDB-lite"/>
    </source>
</evidence>
<keyword evidence="3" id="KW-0408">Iron</keyword>
<keyword evidence="1" id="KW-0001">2Fe-2S</keyword>
<keyword evidence="8" id="KW-1185">Reference proteome</keyword>
<evidence type="ECO:0000313" key="7">
    <source>
        <dbReference type="EMBL" id="CDJ49604.1"/>
    </source>
</evidence>
<dbReference type="GO" id="GO:0046872">
    <property type="term" value="F:metal ion binding"/>
    <property type="evidence" value="ECO:0007669"/>
    <property type="project" value="UniProtKB-KW"/>
</dbReference>
<dbReference type="InterPro" id="IPR036188">
    <property type="entry name" value="FAD/NAD-bd_sf"/>
</dbReference>
<dbReference type="GO" id="GO:0051537">
    <property type="term" value="F:2 iron, 2 sulfur cluster binding"/>
    <property type="evidence" value="ECO:0007669"/>
    <property type="project" value="UniProtKB-KW"/>
</dbReference>
<proteinExistence type="predicted"/>
<evidence type="ECO:0000256" key="4">
    <source>
        <dbReference type="ARBA" id="ARBA00023014"/>
    </source>
</evidence>
<evidence type="ECO:0000259" key="6">
    <source>
        <dbReference type="PROSITE" id="PS51296"/>
    </source>
</evidence>
<feature type="region of interest" description="Disordered" evidence="5">
    <location>
        <begin position="76"/>
        <end position="97"/>
    </location>
</feature>
<dbReference type="Gene3D" id="3.50.50.60">
    <property type="entry name" value="FAD/NAD(P)-binding domain"/>
    <property type="match status" value="1"/>
</dbReference>
<reference evidence="7" key="2">
    <citation type="submission" date="2013-10" db="EMBL/GenBank/DDBJ databases">
        <authorList>
            <person name="Aslett M."/>
        </authorList>
    </citation>
    <scope>NUCLEOTIDE SEQUENCE [LARGE SCALE GENOMIC DNA]</scope>
    <source>
        <strain evidence="7">Houghton</strain>
    </source>
</reference>
<dbReference type="Gene3D" id="2.102.10.10">
    <property type="entry name" value="Rieske [2Fe-2S] iron-sulphur domain"/>
    <property type="match status" value="1"/>
</dbReference>
<dbReference type="OrthoDB" id="329734at2759"/>
<evidence type="ECO:0000256" key="1">
    <source>
        <dbReference type="ARBA" id="ARBA00022714"/>
    </source>
</evidence>
<dbReference type="VEuPathDB" id="ToxoDB:EBH_0027360"/>
<accession>U6LM24</accession>
<dbReference type="Proteomes" id="UP000030750">
    <property type="component" value="Unassembled WGS sequence"/>
</dbReference>
<name>U6LM24_9EIME</name>
<dbReference type="PROSITE" id="PS51296">
    <property type="entry name" value="RIESKE"/>
    <property type="match status" value="1"/>
</dbReference>
<protein>
    <submittedName>
        <fullName evidence="7">Pyridine nucleotide-disulphide oxidoreductase domain-containing protein, putative</fullName>
    </submittedName>
</protein>
<dbReference type="AlphaFoldDB" id="U6LM24"/>
<dbReference type="InterPro" id="IPR036922">
    <property type="entry name" value="Rieske_2Fe-2S_sf"/>
</dbReference>
<reference evidence="7" key="1">
    <citation type="submission" date="2013-10" db="EMBL/GenBank/DDBJ databases">
        <title>Genomic analysis of the causative agents of coccidiosis in chickens.</title>
        <authorList>
            <person name="Reid A.J."/>
            <person name="Blake D."/>
            <person name="Billington K."/>
            <person name="Browne H."/>
            <person name="Dunn M."/>
            <person name="Hung S."/>
            <person name="Kawahara F."/>
            <person name="Miranda-Saavedra D."/>
            <person name="Mourier T."/>
            <person name="Nagra H."/>
            <person name="Otto T.D."/>
            <person name="Rawlings N."/>
            <person name="Sanchez A."/>
            <person name="Sanders M."/>
            <person name="Subramaniam C."/>
            <person name="Tay Y."/>
            <person name="Dear P."/>
            <person name="Doerig C."/>
            <person name="Gruber A."/>
            <person name="Parkinson J."/>
            <person name="Shirley M."/>
            <person name="Wan K.L."/>
            <person name="Berriman M."/>
            <person name="Tomley F."/>
            <person name="Pain A."/>
        </authorList>
    </citation>
    <scope>NUCLEOTIDE SEQUENCE [LARGE SCALE GENOMIC DNA]</scope>
    <source>
        <strain evidence="7">Houghton</strain>
    </source>
</reference>
<dbReference type="SUPFAM" id="SSF51971">
    <property type="entry name" value="Nucleotide-binding domain"/>
    <property type="match status" value="1"/>
</dbReference>
<feature type="domain" description="Rieske" evidence="6">
    <location>
        <begin position="119"/>
        <end position="175"/>
    </location>
</feature>
<organism evidence="7 8">
    <name type="scientific">Eimeria brunetti</name>
    <dbReference type="NCBI Taxonomy" id="51314"/>
    <lineage>
        <taxon>Eukaryota</taxon>
        <taxon>Sar</taxon>
        <taxon>Alveolata</taxon>
        <taxon>Apicomplexa</taxon>
        <taxon>Conoidasida</taxon>
        <taxon>Coccidia</taxon>
        <taxon>Eucoccidiorida</taxon>
        <taxon>Eimeriorina</taxon>
        <taxon>Eimeriidae</taxon>
        <taxon>Eimeria</taxon>
    </lineage>
</organism>
<dbReference type="Pfam" id="PF00355">
    <property type="entry name" value="Rieske"/>
    <property type="match status" value="1"/>
</dbReference>
<keyword evidence="2" id="KW-0479">Metal-binding</keyword>
<gene>
    <name evidence="7" type="ORF">EBH_0027360</name>
</gene>
<evidence type="ECO:0000313" key="8">
    <source>
        <dbReference type="Proteomes" id="UP000030750"/>
    </source>
</evidence>